<dbReference type="Proteomes" id="UP000257109">
    <property type="component" value="Unassembled WGS sequence"/>
</dbReference>
<feature type="non-terminal residue" evidence="2">
    <location>
        <position position="1"/>
    </location>
</feature>
<dbReference type="AlphaFoldDB" id="A0A371FQH1"/>
<dbReference type="EMBL" id="QJKJ01008170">
    <property type="protein sequence ID" value="RDX80574.1"/>
    <property type="molecule type" value="Genomic_DNA"/>
</dbReference>
<organism evidence="2 3">
    <name type="scientific">Mucuna pruriens</name>
    <name type="common">Velvet bean</name>
    <name type="synonym">Dolichos pruriens</name>
    <dbReference type="NCBI Taxonomy" id="157652"/>
    <lineage>
        <taxon>Eukaryota</taxon>
        <taxon>Viridiplantae</taxon>
        <taxon>Streptophyta</taxon>
        <taxon>Embryophyta</taxon>
        <taxon>Tracheophyta</taxon>
        <taxon>Spermatophyta</taxon>
        <taxon>Magnoliopsida</taxon>
        <taxon>eudicotyledons</taxon>
        <taxon>Gunneridae</taxon>
        <taxon>Pentapetalae</taxon>
        <taxon>rosids</taxon>
        <taxon>fabids</taxon>
        <taxon>Fabales</taxon>
        <taxon>Fabaceae</taxon>
        <taxon>Papilionoideae</taxon>
        <taxon>50 kb inversion clade</taxon>
        <taxon>NPAAA clade</taxon>
        <taxon>indigoferoid/millettioid clade</taxon>
        <taxon>Phaseoleae</taxon>
        <taxon>Mucuna</taxon>
    </lineage>
</organism>
<evidence type="ECO:0000313" key="3">
    <source>
        <dbReference type="Proteomes" id="UP000257109"/>
    </source>
</evidence>
<evidence type="ECO:0000313" key="2">
    <source>
        <dbReference type="EMBL" id="RDX80574.1"/>
    </source>
</evidence>
<proteinExistence type="predicted"/>
<feature type="compositionally biased region" description="Polar residues" evidence="1">
    <location>
        <begin position="75"/>
        <end position="86"/>
    </location>
</feature>
<accession>A0A371FQH1</accession>
<gene>
    <name evidence="2" type="ORF">CR513_38869</name>
</gene>
<evidence type="ECO:0000256" key="1">
    <source>
        <dbReference type="SAM" id="MobiDB-lite"/>
    </source>
</evidence>
<feature type="region of interest" description="Disordered" evidence="1">
    <location>
        <begin position="74"/>
        <end position="93"/>
    </location>
</feature>
<name>A0A371FQH1_MUCPR</name>
<sequence length="93" mass="10599">MILDILRQLLFAKKKKCNFGKISVGYLECRIALGRDWADMVSTETHPTRSWLSANRRNRVGMTLSRMEKREIGGLNNQARSSSITPVYSPCQP</sequence>
<keyword evidence="3" id="KW-1185">Reference proteome</keyword>
<reference evidence="2" key="1">
    <citation type="submission" date="2018-05" db="EMBL/GenBank/DDBJ databases">
        <title>Draft genome of Mucuna pruriens seed.</title>
        <authorList>
            <person name="Nnadi N.E."/>
            <person name="Vos R."/>
            <person name="Hasami M.H."/>
            <person name="Devisetty U.K."/>
            <person name="Aguiy J.C."/>
        </authorList>
    </citation>
    <scope>NUCLEOTIDE SEQUENCE [LARGE SCALE GENOMIC DNA]</scope>
    <source>
        <strain evidence="2">JCA_2017</strain>
    </source>
</reference>
<protein>
    <submittedName>
        <fullName evidence="2">Uncharacterized protein</fullName>
    </submittedName>
</protein>
<comment type="caution">
    <text evidence="2">The sequence shown here is derived from an EMBL/GenBank/DDBJ whole genome shotgun (WGS) entry which is preliminary data.</text>
</comment>